<feature type="domain" description="Phage tail tape measure protein" evidence="4">
    <location>
        <begin position="195"/>
        <end position="386"/>
    </location>
</feature>
<evidence type="ECO:0000256" key="1">
    <source>
        <dbReference type="ARBA" id="ARBA00022612"/>
    </source>
</evidence>
<dbReference type="RefSeq" id="WP_158050326.1">
    <property type="nucleotide sequence ID" value="NZ_WAJR01000033.1"/>
</dbReference>
<gene>
    <name evidence="5" type="ORF">F8C90_09730</name>
</gene>
<dbReference type="EMBL" id="WAJR01000033">
    <property type="protein sequence ID" value="KAB1636603.1"/>
    <property type="molecule type" value="Genomic_DNA"/>
</dbReference>
<evidence type="ECO:0000259" key="4">
    <source>
        <dbReference type="Pfam" id="PF10145"/>
    </source>
</evidence>
<evidence type="ECO:0000313" key="5">
    <source>
        <dbReference type="EMBL" id="KAB1636603.1"/>
    </source>
</evidence>
<feature type="transmembrane region" description="Helical" evidence="3">
    <location>
        <begin position="497"/>
        <end position="518"/>
    </location>
</feature>
<keyword evidence="3" id="KW-1133">Transmembrane helix</keyword>
<proteinExistence type="predicted"/>
<name>A0A6N6NKD3_9ACTN</name>
<dbReference type="OrthoDB" id="3196853at2"/>
<dbReference type="NCBIfam" id="TIGR01760">
    <property type="entry name" value="tape_meas_TP901"/>
    <property type="match status" value="1"/>
</dbReference>
<comment type="caution">
    <text evidence="5">The sequence shown here is derived from an EMBL/GenBank/DDBJ whole genome shotgun (WGS) entry which is preliminary data.</text>
</comment>
<dbReference type="PANTHER" id="PTHR37813:SF1">
    <property type="entry name" value="FELS-2 PROPHAGE PROTEIN"/>
    <property type="match status" value="1"/>
</dbReference>
<sequence length="1217" mass="129035">MAGRVQGLYVEINGDATKLKKAMRDAKAEATVLRTHLSSLTKLLNFNPTSTDLIVQKQRLLGQALAQNRATMATYQQAYEKYSGKVGELSAAEVTEFKNLQRQMTNNELEYERLRQQAVEFGAAASQNVLSTKAHFDQLGTTLADVGTKLTVLSAATAAAGYASFKSATDFEDSFTGVAKTVNASEQELEQLAQTSREMALNKPIDVNDINRAMELGGQLGIATENLSKFASVAADLDIATDMDVDDVSLKLAQFMNICNVAETDVDRVGAVITDLGNNSATTESQIMNMAMRIAGSGSNIGMTSQEVLALAASLSSVGIQAEMGGNAISTIMNRIDKDVALNSDTLQVWADTAGMSAEDFAANWKSNVMDTLLAVVDGMATYRDEGGNLNTLLKDMDISYMRQIDTMQRLSRTGDVVNGMVSIANNAWDQNVALTREANRRYGTTTSQLQLVKNNVNELGIEFGQLMIPAVKEASEGAVELVQGFQSLDDATKRNILSLAGIVTAAGPVTLVAGKLFSWLGKITGKFASAYTELAFLTRGTSSFTGAADKAAAASERAALKTEALGRAAAIAKGLVVGLAMAGVALLAAYLVDAARKQENLRKATEGLTDALDDVDEKTKSAADALGSLDSEKPKRTFKEIRDSIDQTIQKQAELADDMSETWGGINGSEYALDKYLEVIDKLTGKYDENGQKAKLSADEQANLASAVAGVNELLGTSYQVIDAENGILDTSTDAIRRNADAWVANAKAQAAQEEMVELMKEQFQLEKDLADAKKSQANAQAEYDAALAAGNVPMDSYLTNLANANRAVDDVTKSLDGNTEMQERLKGIYSESSAEAKKLSDVSGELASHMSSLAGQSDDLAAAIEESGYKVEDMAKVLSDAGVSAEDFKNITADQMLEVVRAYDGTYDSVKGILAKIVEENRAKGEEAGQAQADGASSQQGAVDNAYAQLIEGVDYTADAAQSNYQKGEQAGTDIVNGMQSMQDAVAAAADALSKLTADHLSSASEDAWWAGYNMGAEHFAGGIESGRDLAVAEADTASKQVADHFSNSNGDAWWAGYNMASGFANGISDGTYLATAAAGAVAQAALDKVREVGQEGSPWKTTIRSGRFAAQGLAIGMEQLKGYVADSFGDVARSAVDALNVQAAPLSYEAELMSVGGRANVPQLAIDLASQSQSGTVINNYELKGINVDAAISSERFTEELVSLLWKWGVLSKT</sequence>
<protein>
    <submittedName>
        <fullName evidence="5">Phage tail tape measure protein</fullName>
    </submittedName>
</protein>
<accession>A0A6N6NKD3</accession>
<dbReference type="AlphaFoldDB" id="A0A6N6NKD3"/>
<feature type="transmembrane region" description="Helical" evidence="3">
    <location>
        <begin position="571"/>
        <end position="593"/>
    </location>
</feature>
<evidence type="ECO:0000256" key="2">
    <source>
        <dbReference type="SAM" id="Coils"/>
    </source>
</evidence>
<dbReference type="InterPro" id="IPR010090">
    <property type="entry name" value="Phage_tape_meas"/>
</dbReference>
<evidence type="ECO:0000313" key="6">
    <source>
        <dbReference type="Proteomes" id="UP000468668"/>
    </source>
</evidence>
<reference evidence="5 6" key="1">
    <citation type="submission" date="2019-09" db="EMBL/GenBank/DDBJ databases">
        <title>Whole genome shotgun sequencing (WGS) of Ellagibacter isourolithinifaciens DSM 104140(T) and Adlercreutzia muris DSM 29508(T).</title>
        <authorList>
            <person name="Stoll D.A."/>
            <person name="Danylec N."/>
            <person name="Huch M."/>
        </authorList>
    </citation>
    <scope>NUCLEOTIDE SEQUENCE [LARGE SCALE GENOMIC DNA]</scope>
    <source>
        <strain evidence="5 6">DSM 104140</strain>
    </source>
</reference>
<keyword evidence="3" id="KW-0812">Transmembrane</keyword>
<dbReference type="GeneID" id="98658691"/>
<keyword evidence="2" id="KW-0175">Coiled coil</keyword>
<dbReference type="PANTHER" id="PTHR37813">
    <property type="entry name" value="FELS-2 PROPHAGE PROTEIN"/>
    <property type="match status" value="1"/>
</dbReference>
<feature type="coiled-coil region" evidence="2">
    <location>
        <begin position="750"/>
        <end position="782"/>
    </location>
</feature>
<keyword evidence="1" id="KW-1188">Viral release from host cell</keyword>
<evidence type="ECO:0000256" key="3">
    <source>
        <dbReference type="SAM" id="Phobius"/>
    </source>
</evidence>
<dbReference type="Pfam" id="PF10145">
    <property type="entry name" value="PhageMin_Tail"/>
    <property type="match status" value="1"/>
</dbReference>
<dbReference type="Proteomes" id="UP000468668">
    <property type="component" value="Unassembled WGS sequence"/>
</dbReference>
<organism evidence="5 6">
    <name type="scientific">Ellagibacter isourolithinifaciens</name>
    <dbReference type="NCBI Taxonomy" id="2137581"/>
    <lineage>
        <taxon>Bacteria</taxon>
        <taxon>Bacillati</taxon>
        <taxon>Actinomycetota</taxon>
        <taxon>Coriobacteriia</taxon>
        <taxon>Eggerthellales</taxon>
        <taxon>Eggerthellaceae</taxon>
        <taxon>Ellagibacter</taxon>
    </lineage>
</organism>
<keyword evidence="3" id="KW-0472">Membrane</keyword>
<keyword evidence="6" id="KW-1185">Reference proteome</keyword>